<dbReference type="PANTHER" id="PTHR12630:SF1">
    <property type="entry name" value="GLUCOSIDASE 2 SUBUNIT BETA"/>
    <property type="match status" value="1"/>
</dbReference>
<evidence type="ECO:0000313" key="9">
    <source>
        <dbReference type="EnsemblMetazoa" id="CJA14087.1"/>
    </source>
</evidence>
<dbReference type="GO" id="GO:0006491">
    <property type="term" value="P:N-glycan processing"/>
    <property type="evidence" value="ECO:0007669"/>
    <property type="project" value="TreeGrafter"/>
</dbReference>
<keyword evidence="4" id="KW-1015">Disulfide bond</keyword>
<dbReference type="EnsemblMetazoa" id="CJA14087.1">
    <property type="protein sequence ID" value="CJA14087.1"/>
    <property type="gene ID" value="WBGene00133291"/>
</dbReference>
<protein>
    <recommendedName>
        <fullName evidence="1">Glucosidase 2 subunit beta</fullName>
    </recommendedName>
</protein>
<dbReference type="GO" id="GO:0005509">
    <property type="term" value="F:calcium ion binding"/>
    <property type="evidence" value="ECO:0007669"/>
    <property type="project" value="InterPro"/>
</dbReference>
<feature type="region of interest" description="Disordered" evidence="6">
    <location>
        <begin position="316"/>
        <end position="350"/>
    </location>
</feature>
<evidence type="ECO:0000256" key="5">
    <source>
        <dbReference type="SAM" id="Coils"/>
    </source>
</evidence>
<keyword evidence="2 7" id="KW-0732">Signal</keyword>
<dbReference type="Pfam" id="PF13015">
    <property type="entry name" value="PRKCSH_1"/>
    <property type="match status" value="1"/>
</dbReference>
<dbReference type="InterPro" id="IPR011992">
    <property type="entry name" value="EF-hand-dom_pair"/>
</dbReference>
<evidence type="ECO:0000256" key="1">
    <source>
        <dbReference type="ARBA" id="ARBA00022387"/>
    </source>
</evidence>
<reference evidence="10" key="1">
    <citation type="submission" date="2010-08" db="EMBL/GenBank/DDBJ databases">
        <authorList>
            <consortium name="Caenorhabditis japonica Sequencing Consortium"/>
            <person name="Wilson R.K."/>
        </authorList>
    </citation>
    <scope>NUCLEOTIDE SEQUENCE [LARGE SCALE GENOMIC DNA]</scope>
    <source>
        <strain evidence="10">DF5081</strain>
    </source>
</reference>
<dbReference type="Pfam" id="PF13202">
    <property type="entry name" value="EF-hand_5"/>
    <property type="match status" value="1"/>
</dbReference>
<name>A0A8R1I128_CAEJA</name>
<reference evidence="9" key="2">
    <citation type="submission" date="2022-06" db="UniProtKB">
        <authorList>
            <consortium name="EnsemblMetazoa"/>
        </authorList>
    </citation>
    <scope>IDENTIFICATION</scope>
    <source>
        <strain evidence="9">DF5081</strain>
    </source>
</reference>
<feature type="compositionally biased region" description="Basic and acidic residues" evidence="6">
    <location>
        <begin position="187"/>
        <end position="212"/>
    </location>
</feature>
<dbReference type="PROSITE" id="PS51914">
    <property type="entry name" value="MRH"/>
    <property type="match status" value="1"/>
</dbReference>
<evidence type="ECO:0000256" key="4">
    <source>
        <dbReference type="ARBA" id="ARBA00023157"/>
    </source>
</evidence>
<dbReference type="PANTHER" id="PTHR12630">
    <property type="entry name" value="N-LINKED OLIGOSACCHARIDE PROCESSING"/>
    <property type="match status" value="1"/>
</dbReference>
<dbReference type="GO" id="GO:0017177">
    <property type="term" value="C:glucosidase II complex"/>
    <property type="evidence" value="ECO:0007669"/>
    <property type="project" value="TreeGrafter"/>
</dbReference>
<organism evidence="9 10">
    <name type="scientific">Caenorhabditis japonica</name>
    <dbReference type="NCBI Taxonomy" id="281687"/>
    <lineage>
        <taxon>Eukaryota</taxon>
        <taxon>Metazoa</taxon>
        <taxon>Ecdysozoa</taxon>
        <taxon>Nematoda</taxon>
        <taxon>Chromadorea</taxon>
        <taxon>Rhabditida</taxon>
        <taxon>Rhabditina</taxon>
        <taxon>Rhabditomorpha</taxon>
        <taxon>Rhabditoidea</taxon>
        <taxon>Rhabditidae</taxon>
        <taxon>Peloderinae</taxon>
        <taxon>Caenorhabditis</taxon>
    </lineage>
</organism>
<evidence type="ECO:0000256" key="2">
    <source>
        <dbReference type="ARBA" id="ARBA00022729"/>
    </source>
</evidence>
<proteinExistence type="predicted"/>
<dbReference type="InterPro" id="IPR002048">
    <property type="entry name" value="EF_hand_dom"/>
</dbReference>
<dbReference type="InterPro" id="IPR028146">
    <property type="entry name" value="PRKCSH_N"/>
</dbReference>
<dbReference type="OMA" id="YENGQHC"/>
<dbReference type="InterPro" id="IPR044865">
    <property type="entry name" value="MRH_dom"/>
</dbReference>
<dbReference type="Gene3D" id="1.10.238.10">
    <property type="entry name" value="EF-hand"/>
    <property type="match status" value="1"/>
</dbReference>
<feature type="domain" description="MRH" evidence="8">
    <location>
        <begin position="393"/>
        <end position="494"/>
    </location>
</feature>
<dbReference type="InterPro" id="IPR036055">
    <property type="entry name" value="LDL_receptor-like_sf"/>
</dbReference>
<sequence>MLLNLLVLLVPASLALPNDIVQRELKPVKGVGHSRLYLYQESFQGTFRCLDGSRTILFSQLNDDYCDCPDGSDEPGTSACGNAFFYCSNVGHTGNFIPTNRVNDKLCDCCDGSDEYNSGVDCPNICDELGRAARVEKERVSAIARKGFAKRKEMARQGQELRASKLKDVEPLRAEKAKLAPELAALEEGKKDAEQNERELQDEHRKAWEEDRDEKKKVRAAELFEEIDLNKDGKIVSDEMRLNLYLDENRDGLVSEDEVKTYLTVDEADSEHFQTVMYDRLKVAKKNYEEDLRQKAKEGEEAHENVPDDDELLAEEDRDEDHPADVAHHEDDEDKMPEYPPEVTAASEDAREARRQFDELNQKLADIDAKIREAEEFSKEDFGEDLAWASLKDKCFDRNVQQYTYEFCPFGQNTQKDTGAYSGTSLGSFKKWSGPEGEKYTRQHYGDGQQCWNGPKRSTDITIQCGVENELVEVTEPAKCEYEFTFRTPLACPDPDVGVHEEL</sequence>
<dbReference type="Gene3D" id="4.10.400.10">
    <property type="entry name" value="Low-density Lipoprotein Receptor"/>
    <property type="match status" value="1"/>
</dbReference>
<dbReference type="SUPFAM" id="SSF50911">
    <property type="entry name" value="Mannose 6-phosphate receptor domain"/>
    <property type="match status" value="1"/>
</dbReference>
<feature type="region of interest" description="Disordered" evidence="6">
    <location>
        <begin position="186"/>
        <end position="212"/>
    </location>
</feature>
<evidence type="ECO:0000256" key="6">
    <source>
        <dbReference type="SAM" id="MobiDB-lite"/>
    </source>
</evidence>
<dbReference type="SUPFAM" id="SSF47473">
    <property type="entry name" value="EF-hand"/>
    <property type="match status" value="1"/>
</dbReference>
<dbReference type="SUPFAM" id="SSF57424">
    <property type="entry name" value="LDL receptor-like module"/>
    <property type="match status" value="1"/>
</dbReference>
<evidence type="ECO:0000256" key="7">
    <source>
        <dbReference type="SAM" id="SignalP"/>
    </source>
</evidence>
<keyword evidence="5" id="KW-0175">Coiled coil</keyword>
<accession>A0A8R1I128</accession>
<dbReference type="InterPro" id="IPR036607">
    <property type="entry name" value="PRKCSH"/>
</dbReference>
<evidence type="ECO:0000313" key="10">
    <source>
        <dbReference type="Proteomes" id="UP000005237"/>
    </source>
</evidence>
<evidence type="ECO:0000259" key="8">
    <source>
        <dbReference type="PROSITE" id="PS51914"/>
    </source>
</evidence>
<evidence type="ECO:0000256" key="3">
    <source>
        <dbReference type="ARBA" id="ARBA00022824"/>
    </source>
</evidence>
<feature type="chain" id="PRO_5035717072" description="Glucosidase 2 subunit beta" evidence="7">
    <location>
        <begin position="16"/>
        <end position="503"/>
    </location>
</feature>
<feature type="signal peptide" evidence="7">
    <location>
        <begin position="1"/>
        <end position="15"/>
    </location>
</feature>
<feature type="compositionally biased region" description="Basic and acidic residues" evidence="6">
    <location>
        <begin position="320"/>
        <end position="330"/>
    </location>
</feature>
<dbReference type="Proteomes" id="UP000005237">
    <property type="component" value="Unassembled WGS sequence"/>
</dbReference>
<dbReference type="InterPro" id="IPR039794">
    <property type="entry name" value="Gtb1-like"/>
</dbReference>
<keyword evidence="10" id="KW-1185">Reference proteome</keyword>
<keyword evidence="3" id="KW-0256">Endoplasmic reticulum</keyword>
<dbReference type="InterPro" id="IPR009011">
    <property type="entry name" value="Man6P_isomerase_rcpt-bd_dom_sf"/>
</dbReference>
<feature type="coiled-coil region" evidence="5">
    <location>
        <begin position="278"/>
        <end position="305"/>
    </location>
</feature>
<dbReference type="Gene3D" id="2.70.130.10">
    <property type="entry name" value="Mannose-6-phosphate receptor binding domain"/>
    <property type="match status" value="1"/>
</dbReference>
<dbReference type="Pfam" id="PF12999">
    <property type="entry name" value="PRKCSH-like"/>
    <property type="match status" value="1"/>
</dbReference>
<dbReference type="AlphaFoldDB" id="A0A8R1I128"/>